<feature type="non-terminal residue" evidence="1">
    <location>
        <position position="1"/>
    </location>
</feature>
<proteinExistence type="predicted"/>
<keyword evidence="2" id="KW-1185">Reference proteome</keyword>
<evidence type="ECO:0000313" key="1">
    <source>
        <dbReference type="EMBL" id="OAT01662.1"/>
    </source>
</evidence>
<gene>
    <name evidence="1" type="ORF">BDCG_17187</name>
</gene>
<protein>
    <submittedName>
        <fullName evidence="1">Uncharacterized protein</fullName>
    </submittedName>
</protein>
<feature type="non-terminal residue" evidence="1">
    <location>
        <position position="111"/>
    </location>
</feature>
<reference evidence="2" key="1">
    <citation type="journal article" date="2015" name="PLoS Genet.">
        <title>The dynamic genome and transcriptome of the human fungal pathogen Blastomyces and close relative Emmonsia.</title>
        <authorList>
            <person name="Munoz J.F."/>
            <person name="Gauthier G.M."/>
            <person name="Desjardins C.A."/>
            <person name="Gallo J.E."/>
            <person name="Holder J."/>
            <person name="Sullivan T.D."/>
            <person name="Marty A.J."/>
            <person name="Carmen J.C."/>
            <person name="Chen Z."/>
            <person name="Ding L."/>
            <person name="Gujja S."/>
            <person name="Magrini V."/>
            <person name="Misas E."/>
            <person name="Mitreva M."/>
            <person name="Priest M."/>
            <person name="Saif S."/>
            <person name="Whiston E.A."/>
            <person name="Young S."/>
            <person name="Zeng Q."/>
            <person name="Goldman W.E."/>
            <person name="Mardis E.R."/>
            <person name="Taylor J.W."/>
            <person name="McEwen J.G."/>
            <person name="Clay O.K."/>
            <person name="Klein B.S."/>
            <person name="Cuomo C.A."/>
        </authorList>
    </citation>
    <scope>NUCLEOTIDE SEQUENCE [LARGE SCALE GENOMIC DNA]</scope>
    <source>
        <strain evidence="2">ER-3 / ATCC MYA-2586</strain>
    </source>
</reference>
<evidence type="ECO:0000313" key="2">
    <source>
        <dbReference type="Proteomes" id="UP000002039"/>
    </source>
</evidence>
<dbReference type="Proteomes" id="UP000002039">
    <property type="component" value="Unassembled WGS sequence"/>
</dbReference>
<accession>A0ABX2VWZ3</accession>
<sequence>SFEENSEKSLILRTAALRSLIHSISSVIYLSSAQNTAELSLQSSAVSLSSLCREALMQSLTNIITYLHCAKQLKKRRILYTYLFSHFYYFHCICNNNFYLSISIIYSTRYC</sequence>
<dbReference type="EMBL" id="EQ999978">
    <property type="protein sequence ID" value="OAT01662.1"/>
    <property type="molecule type" value="Genomic_DNA"/>
</dbReference>
<dbReference type="RefSeq" id="XP_045281389.1">
    <property type="nucleotide sequence ID" value="XM_045426333.1"/>
</dbReference>
<name>A0ABX2VWZ3_AJEDR</name>
<organism evidence="1 2">
    <name type="scientific">Ajellomyces dermatitidis (strain ER-3 / ATCC MYA-2586)</name>
    <name type="common">Blastomyces dermatitidis</name>
    <dbReference type="NCBI Taxonomy" id="559297"/>
    <lineage>
        <taxon>Eukaryota</taxon>
        <taxon>Fungi</taxon>
        <taxon>Dikarya</taxon>
        <taxon>Ascomycota</taxon>
        <taxon>Pezizomycotina</taxon>
        <taxon>Eurotiomycetes</taxon>
        <taxon>Eurotiomycetidae</taxon>
        <taxon>Onygenales</taxon>
        <taxon>Ajellomycetaceae</taxon>
        <taxon>Blastomyces</taxon>
    </lineage>
</organism>
<dbReference type="GeneID" id="69032079"/>